<organism evidence="1 2">
    <name type="scientific">Pristionchus pacificus</name>
    <name type="common">Parasitic nematode worm</name>
    <dbReference type="NCBI Taxonomy" id="54126"/>
    <lineage>
        <taxon>Eukaryota</taxon>
        <taxon>Metazoa</taxon>
        <taxon>Ecdysozoa</taxon>
        <taxon>Nematoda</taxon>
        <taxon>Chromadorea</taxon>
        <taxon>Rhabditida</taxon>
        <taxon>Rhabditina</taxon>
        <taxon>Diplogasteromorpha</taxon>
        <taxon>Diplogasteroidea</taxon>
        <taxon>Neodiplogasteridae</taxon>
        <taxon>Pristionchus</taxon>
    </lineage>
</organism>
<reference evidence="2" key="1">
    <citation type="journal article" date="2008" name="Nat. Genet.">
        <title>The Pristionchus pacificus genome provides a unique perspective on nematode lifestyle and parasitism.</title>
        <authorList>
            <person name="Dieterich C."/>
            <person name="Clifton S.W."/>
            <person name="Schuster L.N."/>
            <person name="Chinwalla A."/>
            <person name="Delehaunty K."/>
            <person name="Dinkelacker I."/>
            <person name="Fulton L."/>
            <person name="Fulton R."/>
            <person name="Godfrey J."/>
            <person name="Minx P."/>
            <person name="Mitreva M."/>
            <person name="Roeseler W."/>
            <person name="Tian H."/>
            <person name="Witte H."/>
            <person name="Yang S.P."/>
            <person name="Wilson R.K."/>
            <person name="Sommer R.J."/>
        </authorList>
    </citation>
    <scope>NUCLEOTIDE SEQUENCE [LARGE SCALE GENOMIC DNA]</scope>
    <source>
        <strain evidence="2">PS312</strain>
    </source>
</reference>
<dbReference type="PANTHER" id="PTHR22941:SF26">
    <property type="entry name" value="SERPENTINE RECEPTOR, CLASS H"/>
    <property type="match status" value="1"/>
</dbReference>
<accession>A0A8R1Z282</accession>
<proteinExistence type="predicted"/>
<evidence type="ECO:0000313" key="1">
    <source>
        <dbReference type="EnsemblMetazoa" id="PPA41025.1"/>
    </source>
</evidence>
<evidence type="ECO:0000313" key="2">
    <source>
        <dbReference type="Proteomes" id="UP000005239"/>
    </source>
</evidence>
<dbReference type="PANTHER" id="PTHR22941">
    <property type="entry name" value="SERPENTINE RECEPTOR"/>
    <property type="match status" value="1"/>
</dbReference>
<dbReference type="Pfam" id="PF10327">
    <property type="entry name" value="7TM_GPCR_Sri"/>
    <property type="match status" value="1"/>
</dbReference>
<accession>A0A2A6CPN9</accession>
<keyword evidence="2" id="KW-1185">Reference proteome</keyword>
<sequence>MSDYCIHPKGDLLVFKVFRNFMTFLSITFTILSVFLVRKSHSVTRVYANLLIVLLLDSMVVDIVFQWLTDPAFLLPLLCVYRRSPLLRAMPISAAASTGLCQSLLAASCPIYFALFIYRHQTVTPLGSRFKFSNTARILFVAVLEVFFLSMGATFYMAGIPARSYSYISHLADEWNSSVIDRMECFNTDALYPYYVVSFLAVNFAIFFIILALIPLLIVVAPFGLSLVGNMIFSNWFPDVMSDWAVEPLDIMMVVVSFHASTHSLTMILTTPAFRSQLAQIFMTFMTKTSTVNVRRRHTREDEEEYLQRN</sequence>
<dbReference type="InterPro" id="IPR019429">
    <property type="entry name" value="7TM_GPCR_serpentine_rcpt_Sri"/>
</dbReference>
<name>A0A2A6CPN9_PRIPA</name>
<protein>
    <submittedName>
        <fullName evidence="1">G protein-coupled receptor</fullName>
    </submittedName>
</protein>
<dbReference type="Proteomes" id="UP000005239">
    <property type="component" value="Unassembled WGS sequence"/>
</dbReference>
<gene>
    <name evidence="1" type="primary">WBGene00279394</name>
</gene>
<reference evidence="1" key="2">
    <citation type="submission" date="2022-06" db="UniProtKB">
        <authorList>
            <consortium name="EnsemblMetazoa"/>
        </authorList>
    </citation>
    <scope>IDENTIFICATION</scope>
    <source>
        <strain evidence="1">PS312</strain>
    </source>
</reference>
<dbReference type="AlphaFoldDB" id="A0A2A6CPN9"/>
<dbReference type="EnsemblMetazoa" id="PPA41025.1">
    <property type="protein sequence ID" value="PPA41025.1"/>
    <property type="gene ID" value="WBGene00279394"/>
</dbReference>
<dbReference type="InterPro" id="IPR053220">
    <property type="entry name" value="Nematode_rcpt-like_serp_H"/>
</dbReference>